<dbReference type="PANTHER" id="PTHR30055">
    <property type="entry name" value="HTH-TYPE TRANSCRIPTIONAL REGULATOR RUTR"/>
    <property type="match status" value="1"/>
</dbReference>
<dbReference type="GO" id="GO:0000976">
    <property type="term" value="F:transcription cis-regulatory region binding"/>
    <property type="evidence" value="ECO:0007669"/>
    <property type="project" value="TreeGrafter"/>
</dbReference>
<protein>
    <submittedName>
        <fullName evidence="4">TetR family transcriptional regulator</fullName>
    </submittedName>
</protein>
<evidence type="ECO:0000313" key="5">
    <source>
        <dbReference type="Proteomes" id="UP000654257"/>
    </source>
</evidence>
<accession>A0A917FRB2</accession>
<dbReference type="GO" id="GO:0003700">
    <property type="term" value="F:DNA-binding transcription factor activity"/>
    <property type="evidence" value="ECO:0007669"/>
    <property type="project" value="TreeGrafter"/>
</dbReference>
<comment type="caution">
    <text evidence="4">The sequence shown here is derived from an EMBL/GenBank/DDBJ whole genome shotgun (WGS) entry which is preliminary data.</text>
</comment>
<reference evidence="4" key="1">
    <citation type="journal article" date="2014" name="Int. J. Syst. Evol. Microbiol.">
        <title>Complete genome sequence of Corynebacterium casei LMG S-19264T (=DSM 44701T), isolated from a smear-ripened cheese.</title>
        <authorList>
            <consortium name="US DOE Joint Genome Institute (JGI-PGF)"/>
            <person name="Walter F."/>
            <person name="Albersmeier A."/>
            <person name="Kalinowski J."/>
            <person name="Ruckert C."/>
        </authorList>
    </citation>
    <scope>NUCLEOTIDE SEQUENCE</scope>
    <source>
        <strain evidence="4">CCM 7905</strain>
    </source>
</reference>
<feature type="domain" description="HTH tetR-type" evidence="3">
    <location>
        <begin position="13"/>
        <end position="73"/>
    </location>
</feature>
<evidence type="ECO:0000313" key="4">
    <source>
        <dbReference type="EMBL" id="GGF96125.1"/>
    </source>
</evidence>
<organism evidence="4 5">
    <name type="scientific">Rhodococcoides trifolii</name>
    <dbReference type="NCBI Taxonomy" id="908250"/>
    <lineage>
        <taxon>Bacteria</taxon>
        <taxon>Bacillati</taxon>
        <taxon>Actinomycetota</taxon>
        <taxon>Actinomycetes</taxon>
        <taxon>Mycobacteriales</taxon>
        <taxon>Nocardiaceae</taxon>
        <taxon>Rhodococcoides</taxon>
    </lineage>
</organism>
<proteinExistence type="predicted"/>
<evidence type="ECO:0000256" key="2">
    <source>
        <dbReference type="PROSITE-ProRule" id="PRU00335"/>
    </source>
</evidence>
<feature type="DNA-binding region" description="H-T-H motif" evidence="2">
    <location>
        <begin position="36"/>
        <end position="55"/>
    </location>
</feature>
<dbReference type="PANTHER" id="PTHR30055:SF146">
    <property type="entry name" value="HTH-TYPE TRANSCRIPTIONAL DUAL REGULATOR CECR"/>
    <property type="match status" value="1"/>
</dbReference>
<dbReference type="SUPFAM" id="SSF46689">
    <property type="entry name" value="Homeodomain-like"/>
    <property type="match status" value="1"/>
</dbReference>
<dbReference type="AlphaFoldDB" id="A0A917FRB2"/>
<keyword evidence="5" id="KW-1185">Reference proteome</keyword>
<keyword evidence="1 2" id="KW-0238">DNA-binding</keyword>
<evidence type="ECO:0000259" key="3">
    <source>
        <dbReference type="PROSITE" id="PS50977"/>
    </source>
</evidence>
<evidence type="ECO:0000256" key="1">
    <source>
        <dbReference type="ARBA" id="ARBA00023125"/>
    </source>
</evidence>
<dbReference type="PROSITE" id="PS50977">
    <property type="entry name" value="HTH_TETR_2"/>
    <property type="match status" value="1"/>
</dbReference>
<sequence>MAYDNGRRAAAARRTRACILRAAADLFLANGYGATTIREVARAAGVSQETIYKSTGGKAPLLKAVWDVTLAGDDEDLPLAARPEAQAVRAATNPDQAATAYAELAAVVSARTDPLLRLLLGARGSDPALGEFADEVDAERLAGSSAVVRHWFAAGWIRPDLTAEKAGQILWALNSPGPRWHLLDIGWSSAEFTTWLADTIRRSILA</sequence>
<dbReference type="PRINTS" id="PR00455">
    <property type="entry name" value="HTHTETR"/>
</dbReference>
<dbReference type="InterPro" id="IPR001647">
    <property type="entry name" value="HTH_TetR"/>
</dbReference>
<dbReference type="EMBL" id="BMCU01000001">
    <property type="protein sequence ID" value="GGF96125.1"/>
    <property type="molecule type" value="Genomic_DNA"/>
</dbReference>
<dbReference type="InterPro" id="IPR050109">
    <property type="entry name" value="HTH-type_TetR-like_transc_reg"/>
</dbReference>
<dbReference type="Gene3D" id="1.10.357.10">
    <property type="entry name" value="Tetracycline Repressor, domain 2"/>
    <property type="match status" value="1"/>
</dbReference>
<dbReference type="Proteomes" id="UP000654257">
    <property type="component" value="Unassembled WGS sequence"/>
</dbReference>
<dbReference type="Pfam" id="PF00440">
    <property type="entry name" value="TetR_N"/>
    <property type="match status" value="1"/>
</dbReference>
<gene>
    <name evidence="4" type="ORF">GCM10007304_07610</name>
</gene>
<reference evidence="4" key="2">
    <citation type="submission" date="2020-09" db="EMBL/GenBank/DDBJ databases">
        <authorList>
            <person name="Sun Q."/>
            <person name="Sedlacek I."/>
        </authorList>
    </citation>
    <scope>NUCLEOTIDE SEQUENCE</scope>
    <source>
        <strain evidence="4">CCM 7905</strain>
    </source>
</reference>
<dbReference type="InterPro" id="IPR009057">
    <property type="entry name" value="Homeodomain-like_sf"/>
</dbReference>
<name>A0A917FRB2_9NOCA</name>